<dbReference type="Proteomes" id="UP001153069">
    <property type="component" value="Unassembled WGS sequence"/>
</dbReference>
<gene>
    <name evidence="2" type="ORF">SEMRO_405_G136210.1</name>
</gene>
<dbReference type="Gene3D" id="3.30.2350.10">
    <property type="entry name" value="Pseudouridine synthase"/>
    <property type="match status" value="1"/>
</dbReference>
<dbReference type="InterPro" id="IPR006145">
    <property type="entry name" value="PsdUridine_synth_RsuA/RluA"/>
</dbReference>
<evidence type="ECO:0000313" key="3">
    <source>
        <dbReference type="Proteomes" id="UP001153069"/>
    </source>
</evidence>
<comment type="caution">
    <text evidence="2">The sequence shown here is derived from an EMBL/GenBank/DDBJ whole genome shotgun (WGS) entry which is preliminary data.</text>
</comment>
<dbReference type="Pfam" id="PF00849">
    <property type="entry name" value="PseudoU_synth_2"/>
    <property type="match status" value="1"/>
</dbReference>
<proteinExistence type="predicted"/>
<dbReference type="GO" id="GO:0003723">
    <property type="term" value="F:RNA binding"/>
    <property type="evidence" value="ECO:0007669"/>
    <property type="project" value="InterPro"/>
</dbReference>
<dbReference type="EMBL" id="CAICTM010000404">
    <property type="protein sequence ID" value="CAB9509792.1"/>
    <property type="molecule type" value="Genomic_DNA"/>
</dbReference>
<dbReference type="AlphaFoldDB" id="A0A9N8DVL2"/>
<dbReference type="GO" id="GO:0000455">
    <property type="term" value="P:enzyme-directed rRNA pseudouridine synthesis"/>
    <property type="evidence" value="ECO:0007669"/>
    <property type="project" value="TreeGrafter"/>
</dbReference>
<name>A0A9N8DVL2_9STRA</name>
<reference evidence="2" key="1">
    <citation type="submission" date="2020-06" db="EMBL/GenBank/DDBJ databases">
        <authorList>
            <consortium name="Plant Systems Biology data submission"/>
        </authorList>
    </citation>
    <scope>NUCLEOTIDE SEQUENCE</scope>
    <source>
        <strain evidence="2">D6</strain>
    </source>
</reference>
<dbReference type="PANTHER" id="PTHR21600">
    <property type="entry name" value="MITOCHONDRIAL RNA PSEUDOURIDINE SYNTHASE"/>
    <property type="match status" value="1"/>
</dbReference>
<protein>
    <submittedName>
        <fullName evidence="2">RNA pseudouridine synthase 6, chloroplastic</fullName>
    </submittedName>
</protein>
<sequence>MSDDGGKDTDDLWKGAHEVKLPSGNAILQVQGIGSPTRTVFARICAPVSEESSVVVDASSYTVQQILHIILQEIQPETNAIPNNLDAEELLGLGSIWRLSKTAHHQSKWKRTRLFQQNAMDQVSYYCGASSANTRKHNKGAEESLRVHYCPSRFPAVAFVDWTLPLMQHTTIQSAAQTQPPTAIQHYDPEFGFCVVHKPSGLPSHATVDNGVENVLYSIQQQQQQFQRQHNNKKCSLPQRLDIDTEGLLVVAMRSEFASFMGRLLQDKTLLQNSNNDNNDGNRTTSGIHKQYKCLLRVPNTKARESLIQQYYRHNDSKQSLVIHYTDPKSAAPKPFVLEPRIGWQQCALRIIEVGPIGTLQGSCNKHNNNTQEEEKVMEVTVELLTGRTHQIRGQFAALNLPLVGDLLYYCNNMNGKPQQPQSGDSTWDKVRNRGVQDAQDYSPHPPVVLALQCCSLSFPKPKWDSTPRGRRVLVPDDSKEVCSFALDRAWWSDLVG</sequence>
<organism evidence="2 3">
    <name type="scientific">Seminavis robusta</name>
    <dbReference type="NCBI Taxonomy" id="568900"/>
    <lineage>
        <taxon>Eukaryota</taxon>
        <taxon>Sar</taxon>
        <taxon>Stramenopiles</taxon>
        <taxon>Ochrophyta</taxon>
        <taxon>Bacillariophyta</taxon>
        <taxon>Bacillariophyceae</taxon>
        <taxon>Bacillariophycidae</taxon>
        <taxon>Naviculales</taxon>
        <taxon>Naviculaceae</taxon>
        <taxon>Seminavis</taxon>
    </lineage>
</organism>
<evidence type="ECO:0000313" key="2">
    <source>
        <dbReference type="EMBL" id="CAB9509792.1"/>
    </source>
</evidence>
<keyword evidence="3" id="KW-1185">Reference proteome</keyword>
<dbReference type="SUPFAM" id="SSF55120">
    <property type="entry name" value="Pseudouridine synthase"/>
    <property type="match status" value="1"/>
</dbReference>
<accession>A0A9N8DVL2</accession>
<dbReference type="OrthoDB" id="424794at2759"/>
<feature type="domain" description="Pseudouridine synthase RsuA/RluA-like" evidence="1">
    <location>
        <begin position="193"/>
        <end position="398"/>
    </location>
</feature>
<dbReference type="GO" id="GO:0009982">
    <property type="term" value="F:pseudouridine synthase activity"/>
    <property type="evidence" value="ECO:0007669"/>
    <property type="project" value="InterPro"/>
</dbReference>
<dbReference type="InterPro" id="IPR020103">
    <property type="entry name" value="PsdUridine_synth_cat_dom_sf"/>
</dbReference>
<dbReference type="PANTHER" id="PTHR21600:SF52">
    <property type="entry name" value="PSEUDOURIDINE SYNTHASE RSUA_RLUA-LIKE DOMAIN-CONTAINING PROTEIN"/>
    <property type="match status" value="1"/>
</dbReference>
<dbReference type="InterPro" id="IPR050188">
    <property type="entry name" value="RluA_PseudoU_synthase"/>
</dbReference>
<evidence type="ECO:0000259" key="1">
    <source>
        <dbReference type="Pfam" id="PF00849"/>
    </source>
</evidence>